<keyword evidence="4 6" id="KW-1133">Transmembrane helix</keyword>
<dbReference type="GO" id="GO:0043190">
    <property type="term" value="C:ATP-binding cassette (ABC) transporter complex"/>
    <property type="evidence" value="ECO:0007669"/>
    <property type="project" value="TreeGrafter"/>
</dbReference>
<evidence type="ECO:0000256" key="4">
    <source>
        <dbReference type="ARBA" id="ARBA00022989"/>
    </source>
</evidence>
<keyword evidence="2" id="KW-1003">Cell membrane</keyword>
<dbReference type="AlphaFoldDB" id="A0A1M6T2N4"/>
<evidence type="ECO:0000256" key="5">
    <source>
        <dbReference type="ARBA" id="ARBA00023136"/>
    </source>
</evidence>
<keyword evidence="5 6" id="KW-0472">Membrane</keyword>
<dbReference type="OrthoDB" id="14688at2"/>
<name>A0A1M6T2N4_9AQUI</name>
<comment type="subcellular location">
    <subcellularLocation>
        <location evidence="1">Cell membrane</location>
        <topology evidence="1">Multi-pass membrane protein</topology>
    </subcellularLocation>
</comment>
<protein>
    <submittedName>
        <fullName evidence="7">Lipopolysaccharide export LptBFGC system, permease protein LptF</fullName>
    </submittedName>
</protein>
<dbReference type="Proteomes" id="UP000189810">
    <property type="component" value="Chromosome I"/>
</dbReference>
<dbReference type="PANTHER" id="PTHR33529:SF6">
    <property type="entry name" value="YJGP_YJGQ FAMILY PERMEASE"/>
    <property type="match status" value="1"/>
</dbReference>
<dbReference type="PANTHER" id="PTHR33529">
    <property type="entry name" value="SLR0882 PROTEIN-RELATED"/>
    <property type="match status" value="1"/>
</dbReference>
<sequence>MSKLLDRYILKNYLLVLVLVNLVLVSITVAYSFAEVSVGFKEKSLKIFFMYSLNLVPLAFLYLLPISSSFALVVVFRRLMLKNIDRLVQSFGISPLRMSASILLLSLAIGGINLLLSDSFYPKRKELLYTLEKSYKKSQETYIGILKDFWFTIEKDGITFVNLGYADLKKGYVANYLSFRIDKGSFVQVVKAKEGHWEGNRVRLSHVSFWDGKEVKRLDEYQETVIDIREAKPYSRKLDFMSFGDILILYKLSRTLGMNTQLYLYEFLKRLFTAFSTMLVIPVVIYQFLRKRSVSLGLFLAVGYSLLVWLAMGLLGSFAYAPLLLLLMTAYSLKALYNLGKGIRV</sequence>
<evidence type="ECO:0000313" key="8">
    <source>
        <dbReference type="Proteomes" id="UP000189810"/>
    </source>
</evidence>
<dbReference type="GO" id="GO:0015920">
    <property type="term" value="P:lipopolysaccharide transport"/>
    <property type="evidence" value="ECO:0007669"/>
    <property type="project" value="TreeGrafter"/>
</dbReference>
<proteinExistence type="predicted"/>
<evidence type="ECO:0000313" key="7">
    <source>
        <dbReference type="EMBL" id="SHK51245.1"/>
    </source>
</evidence>
<evidence type="ECO:0000256" key="1">
    <source>
        <dbReference type="ARBA" id="ARBA00004651"/>
    </source>
</evidence>
<keyword evidence="8" id="KW-1185">Reference proteome</keyword>
<evidence type="ECO:0000256" key="2">
    <source>
        <dbReference type="ARBA" id="ARBA00022475"/>
    </source>
</evidence>
<evidence type="ECO:0000256" key="6">
    <source>
        <dbReference type="SAM" id="Phobius"/>
    </source>
</evidence>
<dbReference type="RefSeq" id="WP_079654374.1">
    <property type="nucleotide sequence ID" value="NZ_LT670846.1"/>
</dbReference>
<dbReference type="STRING" id="381751.SAMN05444391_1276"/>
<accession>A0A1M6T2N4</accession>
<feature type="transmembrane region" description="Helical" evidence="6">
    <location>
        <begin position="271"/>
        <end position="289"/>
    </location>
</feature>
<keyword evidence="3 6" id="KW-0812">Transmembrane</keyword>
<feature type="transmembrane region" description="Helical" evidence="6">
    <location>
        <begin position="54"/>
        <end position="76"/>
    </location>
</feature>
<organism evidence="7 8">
    <name type="scientific">Thermocrinis minervae</name>
    <dbReference type="NCBI Taxonomy" id="381751"/>
    <lineage>
        <taxon>Bacteria</taxon>
        <taxon>Pseudomonadati</taxon>
        <taxon>Aquificota</taxon>
        <taxon>Aquificia</taxon>
        <taxon>Aquificales</taxon>
        <taxon>Aquificaceae</taxon>
        <taxon>Thermocrinis</taxon>
    </lineage>
</organism>
<dbReference type="EMBL" id="LT670846">
    <property type="protein sequence ID" value="SHK51245.1"/>
    <property type="molecule type" value="Genomic_DNA"/>
</dbReference>
<dbReference type="Pfam" id="PF03739">
    <property type="entry name" value="LptF_LptG"/>
    <property type="match status" value="1"/>
</dbReference>
<reference evidence="7 8" key="1">
    <citation type="submission" date="2016-11" db="EMBL/GenBank/DDBJ databases">
        <authorList>
            <person name="Jaros S."/>
            <person name="Januszkiewicz K."/>
            <person name="Wedrychowicz H."/>
        </authorList>
    </citation>
    <scope>NUCLEOTIDE SEQUENCE [LARGE SCALE GENOMIC DNA]</scope>
    <source>
        <strain evidence="7 8">DSM 19557</strain>
    </source>
</reference>
<evidence type="ECO:0000256" key="3">
    <source>
        <dbReference type="ARBA" id="ARBA00022692"/>
    </source>
</evidence>
<feature type="transmembrane region" description="Helical" evidence="6">
    <location>
        <begin position="12"/>
        <end position="34"/>
    </location>
</feature>
<dbReference type="InterPro" id="IPR005495">
    <property type="entry name" value="LptG/LptF_permease"/>
</dbReference>
<gene>
    <name evidence="7" type="ORF">SAMN05444391_1276</name>
</gene>